<dbReference type="PRINTS" id="PR00412">
    <property type="entry name" value="EPOXHYDRLASE"/>
</dbReference>
<evidence type="ECO:0000256" key="1">
    <source>
        <dbReference type="ARBA" id="ARBA00022801"/>
    </source>
</evidence>
<keyword evidence="4" id="KW-1185">Reference proteome</keyword>
<evidence type="ECO:0000313" key="4">
    <source>
        <dbReference type="Proteomes" id="UP000759131"/>
    </source>
</evidence>
<dbReference type="AlphaFoldDB" id="A0A7R9LTT4"/>
<evidence type="ECO:0008006" key="5">
    <source>
        <dbReference type="Google" id="ProtNLM"/>
    </source>
</evidence>
<organism evidence="3">
    <name type="scientific">Medioppia subpectinata</name>
    <dbReference type="NCBI Taxonomy" id="1979941"/>
    <lineage>
        <taxon>Eukaryota</taxon>
        <taxon>Metazoa</taxon>
        <taxon>Ecdysozoa</taxon>
        <taxon>Arthropoda</taxon>
        <taxon>Chelicerata</taxon>
        <taxon>Arachnida</taxon>
        <taxon>Acari</taxon>
        <taxon>Acariformes</taxon>
        <taxon>Sarcoptiformes</taxon>
        <taxon>Oribatida</taxon>
        <taxon>Brachypylina</taxon>
        <taxon>Oppioidea</taxon>
        <taxon>Oppiidae</taxon>
        <taxon>Medioppia</taxon>
    </lineage>
</organism>
<sequence>MRKYPSEKPRSLQITVPTLVIWGKRDIALVPQLADTSRRYVNDMTLQYIENCSHWTQMDQPVIVNQYIRQYLTAKRD</sequence>
<dbReference type="PANTHER" id="PTHR43329">
    <property type="entry name" value="EPOXIDE HYDROLASE"/>
    <property type="match status" value="1"/>
</dbReference>
<evidence type="ECO:0000313" key="3">
    <source>
        <dbReference type="EMBL" id="CAD7647751.1"/>
    </source>
</evidence>
<protein>
    <recommendedName>
        <fullName evidence="5">Epoxide hydrolase</fullName>
    </recommendedName>
</protein>
<dbReference type="Proteomes" id="UP000759131">
    <property type="component" value="Unassembled WGS sequence"/>
</dbReference>
<reference evidence="3" key="1">
    <citation type="submission" date="2020-11" db="EMBL/GenBank/DDBJ databases">
        <authorList>
            <person name="Tran Van P."/>
        </authorList>
    </citation>
    <scope>NUCLEOTIDE SEQUENCE</scope>
</reference>
<dbReference type="SUPFAM" id="SSF53474">
    <property type="entry name" value="alpha/beta-Hydrolases"/>
    <property type="match status" value="1"/>
</dbReference>
<keyword evidence="1" id="KW-0378">Hydrolase</keyword>
<comment type="similarity">
    <text evidence="2">Belongs to the AB hydrolase superfamily. Epoxide hydrolase family.</text>
</comment>
<name>A0A7R9LTT4_9ACAR</name>
<dbReference type="Gene3D" id="3.40.50.1820">
    <property type="entry name" value="alpha/beta hydrolase"/>
    <property type="match status" value="1"/>
</dbReference>
<accession>A0A7R9LTT4</accession>
<evidence type="ECO:0000256" key="2">
    <source>
        <dbReference type="ARBA" id="ARBA00038334"/>
    </source>
</evidence>
<dbReference type="InterPro" id="IPR029058">
    <property type="entry name" value="AB_hydrolase_fold"/>
</dbReference>
<proteinExistence type="inferred from homology"/>
<dbReference type="EMBL" id="OC895556">
    <property type="protein sequence ID" value="CAD7647751.1"/>
    <property type="molecule type" value="Genomic_DNA"/>
</dbReference>
<dbReference type="GO" id="GO:0016787">
    <property type="term" value="F:hydrolase activity"/>
    <property type="evidence" value="ECO:0007669"/>
    <property type="project" value="UniProtKB-KW"/>
</dbReference>
<gene>
    <name evidence="3" type="ORF">OSB1V03_LOCUS21601</name>
</gene>
<dbReference type="OrthoDB" id="408373at2759"/>
<dbReference type="EMBL" id="CAJPIZ010040981">
    <property type="protein sequence ID" value="CAG2121655.1"/>
    <property type="molecule type" value="Genomic_DNA"/>
</dbReference>
<dbReference type="InterPro" id="IPR000639">
    <property type="entry name" value="Epox_hydrolase-like"/>
</dbReference>